<keyword evidence="1" id="KW-0430">Lectin</keyword>
<dbReference type="SMART" id="SM00276">
    <property type="entry name" value="GLECT"/>
    <property type="match status" value="3"/>
</dbReference>
<evidence type="ECO:0000313" key="3">
    <source>
        <dbReference type="Proteomes" id="UP000694888"/>
    </source>
</evidence>
<dbReference type="Proteomes" id="UP000694888">
    <property type="component" value="Unplaced"/>
</dbReference>
<dbReference type="PROSITE" id="PS51304">
    <property type="entry name" value="GALECTIN"/>
    <property type="match status" value="3"/>
</dbReference>
<accession>A0ABM1A4T2</accession>
<feature type="domain" description="Galectin" evidence="2">
    <location>
        <begin position="160"/>
        <end position="304"/>
    </location>
</feature>
<sequence>MSVRLSQSPGPGELVVLPSPLTVGTQLIFHGRIPPKSQRFSISLETAYNHEVFLFNPRLSEAVVVRTSKDELGWQAEERHGSTFPFTAGLKFTIRMWVEADHFLVHVNGERFTQYRHRMHVEEIHHIRLKDGAEFYQVSLQRPCRTPYRAGIPGTMRVETDYLLAGDTARGRAVRLRGVPTTVYRERMQWNTMTKWMFKDFYVTLTGERAKNNVIGLHTAVGMGKQTVAFNTWRDGKFQREECHKTDFPFRAGKLFDMFLVATDKEFVITVDKHTYSYTHRVPMEELEFVSVCGAVNLVDVQLLSPMPPDFFKRIPSGMDENDVITIIGFLTTADDRFDLKLLRGQDKNSGNALSFWLSVRDDQLMVSGYSQQTFPLTGKLPVMAPFDMDLVATESQIAIFVGGVKIGEAKLACSLTEIRAIQGPETGVLFEAVLAKGWDTRLHRLPRPLCLEASISFSGVPKPNSNSFMIACQTGEFEDSDVVFCLNVSFTQNSTLLNTREGDVWGSAQIVKREFPFQTDKKFEIVVFCKKDSFKIIVDGENYADFVSDVELATVSYVSMMGDCLFLEPIFHY</sequence>
<evidence type="ECO:0000259" key="2">
    <source>
        <dbReference type="PROSITE" id="PS51304"/>
    </source>
</evidence>
<dbReference type="PANTHER" id="PTHR11346">
    <property type="entry name" value="GALECTIN"/>
    <property type="match status" value="1"/>
</dbReference>
<dbReference type="SMART" id="SM00908">
    <property type="entry name" value="Gal-bind_lectin"/>
    <property type="match status" value="3"/>
</dbReference>
<dbReference type="Pfam" id="PF00337">
    <property type="entry name" value="Gal-bind_lectin"/>
    <property type="match status" value="3"/>
</dbReference>
<protein>
    <submittedName>
        <fullName evidence="4">Uncharacterized protein LOC101859875</fullName>
    </submittedName>
</protein>
<gene>
    <name evidence="4" type="primary">LOC101859875</name>
</gene>
<dbReference type="PANTHER" id="PTHR11346:SF147">
    <property type="entry name" value="GALECTIN"/>
    <property type="match status" value="1"/>
</dbReference>
<dbReference type="RefSeq" id="XP_012940845.1">
    <property type="nucleotide sequence ID" value="XM_013085391.1"/>
</dbReference>
<evidence type="ECO:0000256" key="1">
    <source>
        <dbReference type="ARBA" id="ARBA00022734"/>
    </source>
</evidence>
<dbReference type="InterPro" id="IPR044156">
    <property type="entry name" value="Galectin-like"/>
</dbReference>
<dbReference type="SUPFAM" id="SSF49899">
    <property type="entry name" value="Concanavalin A-like lectins/glucanases"/>
    <property type="match status" value="4"/>
</dbReference>
<evidence type="ECO:0000313" key="4">
    <source>
        <dbReference type="RefSeq" id="XP_012940845.1"/>
    </source>
</evidence>
<organism evidence="3 4">
    <name type="scientific">Aplysia californica</name>
    <name type="common">California sea hare</name>
    <dbReference type="NCBI Taxonomy" id="6500"/>
    <lineage>
        <taxon>Eukaryota</taxon>
        <taxon>Metazoa</taxon>
        <taxon>Spiralia</taxon>
        <taxon>Lophotrochozoa</taxon>
        <taxon>Mollusca</taxon>
        <taxon>Gastropoda</taxon>
        <taxon>Heterobranchia</taxon>
        <taxon>Euthyneura</taxon>
        <taxon>Tectipleura</taxon>
        <taxon>Aplysiida</taxon>
        <taxon>Aplysioidea</taxon>
        <taxon>Aplysiidae</taxon>
        <taxon>Aplysia</taxon>
    </lineage>
</organism>
<reference evidence="4" key="1">
    <citation type="submission" date="2025-08" db="UniProtKB">
        <authorList>
            <consortium name="RefSeq"/>
        </authorList>
    </citation>
    <scope>IDENTIFICATION</scope>
</reference>
<dbReference type="Gene3D" id="2.60.120.200">
    <property type="match status" value="4"/>
</dbReference>
<dbReference type="CDD" id="cd00070">
    <property type="entry name" value="GLECT"/>
    <property type="match status" value="2"/>
</dbReference>
<name>A0ABM1A4T2_APLCA</name>
<feature type="domain" description="Galectin" evidence="2">
    <location>
        <begin position="442"/>
        <end position="574"/>
    </location>
</feature>
<feature type="domain" description="Galectin" evidence="2">
    <location>
        <begin position="13"/>
        <end position="141"/>
    </location>
</feature>
<dbReference type="InterPro" id="IPR001079">
    <property type="entry name" value="Galectin_CRD"/>
</dbReference>
<proteinExistence type="predicted"/>
<dbReference type="InterPro" id="IPR013320">
    <property type="entry name" value="ConA-like_dom_sf"/>
</dbReference>
<keyword evidence="3" id="KW-1185">Reference proteome</keyword>
<dbReference type="GeneID" id="101859875"/>